<name>A0ABY1KV09_9BACI</name>
<protein>
    <recommendedName>
        <fullName evidence="1">UPF0340 protein SAMN05421758_106157</fullName>
    </recommendedName>
</protein>
<dbReference type="Gene3D" id="3.40.50.10360">
    <property type="entry name" value="Hypothetical protein TT1679"/>
    <property type="match status" value="1"/>
</dbReference>
<proteinExistence type="inferred from homology"/>
<dbReference type="InterPro" id="IPR028345">
    <property type="entry name" value="Antibiotic_NAT-like"/>
</dbReference>
<dbReference type="RefSeq" id="WP_076571671.1">
    <property type="nucleotide sequence ID" value="NZ_FTOK01000006.1"/>
</dbReference>
<evidence type="ECO:0000256" key="2">
    <source>
        <dbReference type="SAM" id="MobiDB-lite"/>
    </source>
</evidence>
<keyword evidence="4" id="KW-1185">Reference proteome</keyword>
<evidence type="ECO:0000313" key="3">
    <source>
        <dbReference type="EMBL" id="SIS81988.1"/>
    </source>
</evidence>
<organism evidence="3 4">
    <name type="scientific">Salimicrobium salexigens</name>
    <dbReference type="NCBI Taxonomy" id="908941"/>
    <lineage>
        <taxon>Bacteria</taxon>
        <taxon>Bacillati</taxon>
        <taxon>Bacillota</taxon>
        <taxon>Bacilli</taxon>
        <taxon>Bacillales</taxon>
        <taxon>Bacillaceae</taxon>
        <taxon>Salimicrobium</taxon>
    </lineage>
</organism>
<evidence type="ECO:0000256" key="1">
    <source>
        <dbReference type="HAMAP-Rule" id="MF_00800"/>
    </source>
</evidence>
<evidence type="ECO:0000313" key="4">
    <source>
        <dbReference type="Proteomes" id="UP000199777"/>
    </source>
</evidence>
<dbReference type="SUPFAM" id="SSF110710">
    <property type="entry name" value="TTHA0583/YokD-like"/>
    <property type="match status" value="1"/>
</dbReference>
<gene>
    <name evidence="3" type="ORF">SAMN05421758_106157</name>
</gene>
<dbReference type="PIRSF" id="PIRSF007510">
    <property type="entry name" value="UCP007510"/>
    <property type="match status" value="1"/>
</dbReference>
<reference evidence="3 4" key="1">
    <citation type="submission" date="2017-01" db="EMBL/GenBank/DDBJ databases">
        <authorList>
            <person name="Varghese N."/>
            <person name="Submissions S."/>
        </authorList>
    </citation>
    <scope>NUCLEOTIDE SEQUENCE [LARGE SCALE GENOMIC DNA]</scope>
    <source>
        <strain evidence="3 4">DSM 22782</strain>
    </source>
</reference>
<dbReference type="NCBIfam" id="TIGR01440">
    <property type="entry name" value="TIGR01440 family protein"/>
    <property type="match status" value="1"/>
</dbReference>
<dbReference type="Pfam" id="PF04260">
    <property type="entry name" value="DUF436"/>
    <property type="match status" value="1"/>
</dbReference>
<dbReference type="EMBL" id="FTOK01000006">
    <property type="protein sequence ID" value="SIS81988.1"/>
    <property type="molecule type" value="Genomic_DNA"/>
</dbReference>
<sequence>MNIQQDITALLQQLSDTGYMTGGTLVVGCSTSEVHGRKIGTSGSGEVARDLYTEFLRFRERTGMSLAFQCCEHLNRALVVERQTAERCGGRIVAAVPVPKAGGAMAAHAYREMQDPVLVESMEAEAGVDIGETMIGMHLKHVAVPLRLDQTSVGEARARAARTRPPMIGGPRAEYE</sequence>
<accession>A0ABY1KV09</accession>
<dbReference type="Proteomes" id="UP000199777">
    <property type="component" value="Unassembled WGS sequence"/>
</dbReference>
<comment type="similarity">
    <text evidence="1">Belongs to the UPF0340 family.</text>
</comment>
<feature type="region of interest" description="Disordered" evidence="2">
    <location>
        <begin position="155"/>
        <end position="176"/>
    </location>
</feature>
<dbReference type="InterPro" id="IPR006340">
    <property type="entry name" value="DUF436"/>
</dbReference>
<dbReference type="HAMAP" id="MF_00800">
    <property type="entry name" value="UPF0340"/>
    <property type="match status" value="1"/>
</dbReference>
<comment type="caution">
    <text evidence="3">The sequence shown here is derived from an EMBL/GenBank/DDBJ whole genome shotgun (WGS) entry which is preliminary data.</text>
</comment>